<dbReference type="Pfam" id="PF24391">
    <property type="entry name" value="HD-CE"/>
    <property type="match status" value="1"/>
</dbReference>
<dbReference type="HOGENOM" id="CLU_996086_0_0_2"/>
<dbReference type="InterPro" id="IPR003607">
    <property type="entry name" value="HD/PDEase_dom"/>
</dbReference>
<evidence type="ECO:0000313" key="2">
    <source>
        <dbReference type="EMBL" id="ABD41716.1"/>
    </source>
</evidence>
<protein>
    <recommendedName>
        <fullName evidence="1">HD-CE domain-containing protein</fullName>
    </recommendedName>
</protein>
<dbReference type="CDD" id="cd00077">
    <property type="entry name" value="HDc"/>
    <property type="match status" value="1"/>
</dbReference>
<evidence type="ECO:0000313" key="3">
    <source>
        <dbReference type="Proteomes" id="UP000001941"/>
    </source>
</evidence>
<reference evidence="3" key="1">
    <citation type="journal article" date="2016" name="Stand. Genomic Sci.">
        <title>Complete genome sequence of Methanospirillum hungatei type strain JF1.</title>
        <authorList>
            <person name="Gunsalus R.P."/>
            <person name="Cook L.E."/>
            <person name="Crable B."/>
            <person name="Rohlin L."/>
            <person name="McDonald E."/>
            <person name="Mouttaki H."/>
            <person name="Sieber J.R."/>
            <person name="Poweleit N."/>
            <person name="Zhou H."/>
            <person name="Lapidus A.L."/>
            <person name="Daligault H.E."/>
            <person name="Land M."/>
            <person name="Gilna P."/>
            <person name="Ivanova N."/>
            <person name="Kyrpides N."/>
            <person name="Culley D.E."/>
            <person name="McInerney M.J."/>
        </authorList>
    </citation>
    <scope>NUCLEOTIDE SEQUENCE [LARGE SCALE GENOMIC DNA]</scope>
    <source>
        <strain evidence="3">ATCC 27890 / DSM 864 / NBRC 100397 / JF-1</strain>
    </source>
</reference>
<dbReference type="AlphaFoldDB" id="Q2FMG1"/>
<gene>
    <name evidence="2" type="ordered locus">Mhun_2006</name>
</gene>
<dbReference type="Gene3D" id="1.10.3210.10">
    <property type="entry name" value="Hypothetical protein af1432"/>
    <property type="match status" value="1"/>
</dbReference>
<sequence length="279" mass="32411">MNTMSQDQKYEPLIIYPQYYDRICQAERYASSLLPFIPRGLPVFQSHGLCHSETLIRYIHQVLGTLPISLNHEEIFLLFLAAWFHDIGYLHPLSIHDRSRHAEFSSLIIRTDPFLSELLTGRERNHLAFLIECHDSRVDFTSRRITSPLRMHLITALFRLIDALDLGTDRCPPEVFSLIEDGLDEHSRRHWKAHQNVQSCFFRYPALTIMVYVPEDPFFRLRIVPHLEDDCSSCSPVFLKSGLEPCYLAIETSDGKMPEISPWRTEKKIFLATVSSHGQ</sequence>
<dbReference type="InParanoid" id="Q2FMG1"/>
<feature type="domain" description="HD-CE" evidence="1">
    <location>
        <begin position="44"/>
        <end position="204"/>
    </location>
</feature>
<dbReference type="STRING" id="323259.Mhun_2006"/>
<name>Q2FMG1_METHJ</name>
<dbReference type="KEGG" id="mhu:Mhun_2006"/>
<accession>Q2FMG1</accession>
<organism evidence="2 3">
    <name type="scientific">Methanospirillum hungatei JF-1 (strain ATCC 27890 / DSM 864 / NBRC 100397 / JF-1)</name>
    <dbReference type="NCBI Taxonomy" id="323259"/>
    <lineage>
        <taxon>Archaea</taxon>
        <taxon>Methanobacteriati</taxon>
        <taxon>Methanobacteriota</taxon>
        <taxon>Stenosarchaea group</taxon>
        <taxon>Methanomicrobia</taxon>
        <taxon>Methanomicrobiales</taxon>
        <taxon>Methanospirillaceae</taxon>
        <taxon>Methanospirillum</taxon>
    </lineage>
</organism>
<dbReference type="EnsemblBacteria" id="ABD41716">
    <property type="protein sequence ID" value="ABD41716"/>
    <property type="gene ID" value="Mhun_2006"/>
</dbReference>
<dbReference type="eggNOG" id="arCOG07675">
    <property type="taxonomic scope" value="Archaea"/>
</dbReference>
<dbReference type="InterPro" id="IPR056471">
    <property type="entry name" value="HD-CE"/>
</dbReference>
<evidence type="ECO:0000259" key="1">
    <source>
        <dbReference type="Pfam" id="PF24391"/>
    </source>
</evidence>
<dbReference type="EMBL" id="CP000254">
    <property type="protein sequence ID" value="ABD41716.1"/>
    <property type="molecule type" value="Genomic_DNA"/>
</dbReference>
<dbReference type="SUPFAM" id="SSF109604">
    <property type="entry name" value="HD-domain/PDEase-like"/>
    <property type="match status" value="1"/>
</dbReference>
<keyword evidence="3" id="KW-1185">Reference proteome</keyword>
<dbReference type="Proteomes" id="UP000001941">
    <property type="component" value="Chromosome"/>
</dbReference>
<proteinExistence type="predicted"/>